<dbReference type="InterPro" id="IPR004223">
    <property type="entry name" value="VitB12-dep_Met_synth_activ_dom"/>
</dbReference>
<dbReference type="GO" id="GO:0008705">
    <property type="term" value="F:methionine synthase activity"/>
    <property type="evidence" value="ECO:0007669"/>
    <property type="project" value="InterPro"/>
</dbReference>
<dbReference type="Gene3D" id="1.10.288.10">
    <property type="entry name" value="Cobalamin-dependent Methionine Synthase, domain 2"/>
    <property type="match status" value="1"/>
</dbReference>
<sequence length="299" mass="34227">MNLPVKTGLTILKNLPLEEVVKMIDWKMYLVTWDFRTNEARMSKEADELLRDSRILLDRVVKESLLSIDGAVRIEKARTVDYDDILLYDDKEAPIMVLPMLRRQIPRMGHCPSLADYIVSEDNEPSEPGLDDYMGFFAVTSSKNLEEALKLFPEDDLYSPLLLKSLADRLAEAGAEYIHSKVRREIWGYEKGRELSPDEMLKEAYQGIRPAPGYPCCPDHTGKQDIFDLLEAEKNLGISLTESYMMQPAASVCGYIFASEKAKYFPVGKIGEDQLESYALRKGMDQREIRRWLSVNLND</sequence>
<dbReference type="PANTHER" id="PTHR45833:SF2">
    <property type="entry name" value="BIFUNCTIONAL HOMOCYSTEINE S-METHYLTRANSFERASE_5,10-METHYLENETETRAHYDROFOLATE REDUCTASE"/>
    <property type="match status" value="1"/>
</dbReference>
<comment type="caution">
    <text evidence="3">The sequence shown here is derived from an EMBL/GenBank/DDBJ whole genome shotgun (WGS) entry which is preliminary data.</text>
</comment>
<gene>
    <name evidence="3" type="ORF">HNR50_000275</name>
</gene>
<dbReference type="Pfam" id="PF02965">
    <property type="entry name" value="Met_synt_B12"/>
    <property type="match status" value="1"/>
</dbReference>
<reference evidence="3 4" key="1">
    <citation type="submission" date="2020-08" db="EMBL/GenBank/DDBJ databases">
        <title>Genomic Encyclopedia of Type Strains, Phase IV (KMG-IV): sequencing the most valuable type-strain genomes for metagenomic binning, comparative biology and taxonomic classification.</title>
        <authorList>
            <person name="Goeker M."/>
        </authorList>
    </citation>
    <scope>NUCLEOTIDE SEQUENCE [LARGE SCALE GENOMIC DNA]</scope>
    <source>
        <strain evidence="3 4">DSM 2461</strain>
    </source>
</reference>
<evidence type="ECO:0000313" key="4">
    <source>
        <dbReference type="Proteomes" id="UP000587760"/>
    </source>
</evidence>
<organism evidence="3 4">
    <name type="scientific">Spirochaeta isovalerica</name>
    <dbReference type="NCBI Taxonomy" id="150"/>
    <lineage>
        <taxon>Bacteria</taxon>
        <taxon>Pseudomonadati</taxon>
        <taxon>Spirochaetota</taxon>
        <taxon>Spirochaetia</taxon>
        <taxon>Spirochaetales</taxon>
        <taxon>Spirochaetaceae</taxon>
        <taxon>Spirochaeta</taxon>
    </lineage>
</organism>
<dbReference type="SUPFAM" id="SSF56507">
    <property type="entry name" value="Methionine synthase activation domain-like"/>
    <property type="match status" value="1"/>
</dbReference>
<dbReference type="PANTHER" id="PTHR45833">
    <property type="entry name" value="METHIONINE SYNTHASE"/>
    <property type="match status" value="1"/>
</dbReference>
<evidence type="ECO:0000256" key="1">
    <source>
        <dbReference type="PROSITE-ProRule" id="PRU00346"/>
    </source>
</evidence>
<keyword evidence="1" id="KW-0808">Transferase</keyword>
<dbReference type="Proteomes" id="UP000587760">
    <property type="component" value="Unassembled WGS sequence"/>
</dbReference>
<dbReference type="EMBL" id="JACHGJ010000001">
    <property type="protein sequence ID" value="MBB6478642.1"/>
    <property type="molecule type" value="Genomic_DNA"/>
</dbReference>
<protein>
    <submittedName>
        <fullName evidence="3">Cobalamin-dependent methionine synthase I</fullName>
    </submittedName>
</protein>
<dbReference type="Gene3D" id="3.10.196.10">
    <property type="entry name" value="Vitamin B12-dependent methionine synthase, activation domain"/>
    <property type="match status" value="1"/>
</dbReference>
<evidence type="ECO:0000313" key="3">
    <source>
        <dbReference type="EMBL" id="MBB6478642.1"/>
    </source>
</evidence>
<dbReference type="GO" id="GO:0005829">
    <property type="term" value="C:cytosol"/>
    <property type="evidence" value="ECO:0007669"/>
    <property type="project" value="TreeGrafter"/>
</dbReference>
<keyword evidence="4" id="KW-1185">Reference proteome</keyword>
<keyword evidence="1" id="KW-0489">Methyltransferase</keyword>
<evidence type="ECO:0000259" key="2">
    <source>
        <dbReference type="PROSITE" id="PS50974"/>
    </source>
</evidence>
<dbReference type="InterPro" id="IPR050554">
    <property type="entry name" value="Met_Synthase/Corrinoid"/>
</dbReference>
<name>A0A841R840_9SPIO</name>
<dbReference type="AlphaFoldDB" id="A0A841R840"/>
<proteinExistence type="predicted"/>
<accession>A0A841R840</accession>
<dbReference type="GO" id="GO:0032259">
    <property type="term" value="P:methylation"/>
    <property type="evidence" value="ECO:0007669"/>
    <property type="project" value="UniProtKB-KW"/>
</dbReference>
<dbReference type="PROSITE" id="PS50974">
    <property type="entry name" value="ADOMET_ACTIVATION"/>
    <property type="match status" value="1"/>
</dbReference>
<feature type="domain" description="AdoMet activation" evidence="2">
    <location>
        <begin position="1"/>
        <end position="299"/>
    </location>
</feature>
<dbReference type="InterPro" id="IPR037010">
    <property type="entry name" value="VitB12-dep_Met_synth_activ_sf"/>
</dbReference>
<dbReference type="RefSeq" id="WP_246433730.1">
    <property type="nucleotide sequence ID" value="NZ_JACHGJ010000001.1"/>
</dbReference>